<dbReference type="AlphaFoldDB" id="A0A154IGV4"/>
<sequence length="60" mass="6626">MTNDTTKKAQPAKAAVADAPYDVIYFAKKHRISNEDAKDIIEKHGANRKEADKAGRRISA</sequence>
<dbReference type="EMBL" id="LVYU01000100">
    <property type="protein sequence ID" value="KZA99772.1"/>
    <property type="molecule type" value="Genomic_DNA"/>
</dbReference>
<evidence type="ECO:0000313" key="1">
    <source>
        <dbReference type="EMBL" id="KZA99772.1"/>
    </source>
</evidence>
<dbReference type="RefSeq" id="WP_062942662.1">
    <property type="nucleotide sequence ID" value="NZ_CP171844.1"/>
</dbReference>
<organism evidence="1">
    <name type="scientific">Rhizobium leguminosarum</name>
    <dbReference type="NCBI Taxonomy" id="384"/>
    <lineage>
        <taxon>Bacteria</taxon>
        <taxon>Pseudomonadati</taxon>
        <taxon>Pseudomonadota</taxon>
        <taxon>Alphaproteobacteria</taxon>
        <taxon>Hyphomicrobiales</taxon>
        <taxon>Rhizobiaceae</taxon>
        <taxon>Rhizobium/Agrobacterium group</taxon>
        <taxon>Rhizobium</taxon>
    </lineage>
</organism>
<reference evidence="1" key="1">
    <citation type="submission" date="2016-03" db="EMBL/GenBank/DDBJ databases">
        <title>Microsymbionts genomes from the relict species Vavilovia formosa.</title>
        <authorList>
            <person name="Chirak E."/>
            <person name="Kimeklis A."/>
            <person name="Kopat V."/>
            <person name="Andronov E."/>
        </authorList>
    </citation>
    <scope>NUCLEOTIDE SEQUENCE [LARGE SCALE GENOMIC DNA]</scope>
    <source>
        <strain evidence="1">Vaf12</strain>
    </source>
</reference>
<accession>A0A154IGV4</accession>
<proteinExistence type="predicted"/>
<evidence type="ECO:0008006" key="2">
    <source>
        <dbReference type="Google" id="ProtNLM"/>
    </source>
</evidence>
<gene>
    <name evidence="1" type="ORF">A4A59_21280</name>
</gene>
<comment type="caution">
    <text evidence="1">The sequence shown here is derived from an EMBL/GenBank/DDBJ whole genome shotgun (WGS) entry which is preliminary data.</text>
</comment>
<name>A0A154IGV4_RHILE</name>
<protein>
    <recommendedName>
        <fullName evidence="2">DUF3606 domain-containing protein</fullName>
    </recommendedName>
</protein>